<reference evidence="5 6" key="1">
    <citation type="submission" date="2020-08" db="EMBL/GenBank/DDBJ databases">
        <title>Sphingobacterium sp. DN04309 isolated from aquaculture water.</title>
        <authorList>
            <person name="Zhang M."/>
        </authorList>
    </citation>
    <scope>NUCLEOTIDE SEQUENCE [LARGE SCALE GENOMIC DNA]</scope>
    <source>
        <strain evidence="5 6">DN04309</strain>
    </source>
</reference>
<evidence type="ECO:0000256" key="1">
    <source>
        <dbReference type="ARBA" id="ARBA00022448"/>
    </source>
</evidence>
<dbReference type="Pfam" id="PF00005">
    <property type="entry name" value="ABC_tran"/>
    <property type="match status" value="1"/>
</dbReference>
<keyword evidence="2" id="KW-0547">Nucleotide-binding</keyword>
<dbReference type="RefSeq" id="WP_190302423.1">
    <property type="nucleotide sequence ID" value="NZ_JACOIJ010000021.1"/>
</dbReference>
<keyword evidence="1" id="KW-0813">Transport</keyword>
<dbReference type="EMBL" id="JACOIJ010000021">
    <property type="protein sequence ID" value="MBD1430158.1"/>
    <property type="molecule type" value="Genomic_DNA"/>
</dbReference>
<accession>A0ABR7YFR1</accession>
<dbReference type="SUPFAM" id="SSF52540">
    <property type="entry name" value="P-loop containing nucleoside triphosphate hydrolases"/>
    <property type="match status" value="1"/>
</dbReference>
<dbReference type="InterPro" id="IPR003593">
    <property type="entry name" value="AAA+_ATPase"/>
</dbReference>
<keyword evidence="6" id="KW-1185">Reference proteome</keyword>
<dbReference type="PANTHER" id="PTHR42939">
    <property type="entry name" value="ABC TRANSPORTER ATP-BINDING PROTEIN ALBC-RELATED"/>
    <property type="match status" value="1"/>
</dbReference>
<organism evidence="5 6">
    <name type="scientific">Sphingobacterium litopenaei</name>
    <dbReference type="NCBI Taxonomy" id="2763500"/>
    <lineage>
        <taxon>Bacteria</taxon>
        <taxon>Pseudomonadati</taxon>
        <taxon>Bacteroidota</taxon>
        <taxon>Sphingobacteriia</taxon>
        <taxon>Sphingobacteriales</taxon>
        <taxon>Sphingobacteriaceae</taxon>
        <taxon>Sphingobacterium</taxon>
    </lineage>
</organism>
<protein>
    <submittedName>
        <fullName evidence="5">ATP-binding cassette domain-containing protein</fullName>
    </submittedName>
</protein>
<evidence type="ECO:0000256" key="2">
    <source>
        <dbReference type="ARBA" id="ARBA00022741"/>
    </source>
</evidence>
<evidence type="ECO:0000256" key="3">
    <source>
        <dbReference type="ARBA" id="ARBA00022840"/>
    </source>
</evidence>
<sequence length="261" mass="30088">MVRISQHRIFEDKNNLIYILNQYSYLKSIFTVAMDTLKKLLYADSIEFSYTHSVDILTGVHIQCEIGEVVGLLGRNGCGKSTLMKIIFGVIKPKLAFIRINDIRYSKGYLSKNICYLPQQKFLPNYLAVTDVIKLMVEDKIKQNALLNDDEIIVTIKNQKVAELSGGEIRYLELMLLLQKNSDFYLLDEPFSGVSPYMKERIQQIILSHNDKGFIISDHHYQTVLETATRIVLLQNGGCRRIESKKDLEMFYVPEGTFDEE</sequence>
<comment type="caution">
    <text evidence="5">The sequence shown here is derived from an EMBL/GenBank/DDBJ whole genome shotgun (WGS) entry which is preliminary data.</text>
</comment>
<dbReference type="Gene3D" id="3.40.50.300">
    <property type="entry name" value="P-loop containing nucleotide triphosphate hydrolases"/>
    <property type="match status" value="1"/>
</dbReference>
<evidence type="ECO:0000313" key="6">
    <source>
        <dbReference type="Proteomes" id="UP000651271"/>
    </source>
</evidence>
<dbReference type="InterPro" id="IPR003439">
    <property type="entry name" value="ABC_transporter-like_ATP-bd"/>
</dbReference>
<dbReference type="PANTHER" id="PTHR42939:SF1">
    <property type="entry name" value="ABC TRANSPORTER ATP-BINDING PROTEIN ALBC-RELATED"/>
    <property type="match status" value="1"/>
</dbReference>
<dbReference type="PROSITE" id="PS50893">
    <property type="entry name" value="ABC_TRANSPORTER_2"/>
    <property type="match status" value="1"/>
</dbReference>
<keyword evidence="3 5" id="KW-0067">ATP-binding</keyword>
<dbReference type="Proteomes" id="UP000651271">
    <property type="component" value="Unassembled WGS sequence"/>
</dbReference>
<name>A0ABR7YFR1_9SPHI</name>
<dbReference type="SMART" id="SM00382">
    <property type="entry name" value="AAA"/>
    <property type="match status" value="1"/>
</dbReference>
<dbReference type="GO" id="GO:0005524">
    <property type="term" value="F:ATP binding"/>
    <property type="evidence" value="ECO:0007669"/>
    <property type="project" value="UniProtKB-KW"/>
</dbReference>
<dbReference type="InterPro" id="IPR027417">
    <property type="entry name" value="P-loop_NTPase"/>
</dbReference>
<evidence type="ECO:0000259" key="4">
    <source>
        <dbReference type="PROSITE" id="PS50893"/>
    </source>
</evidence>
<feature type="domain" description="ABC transporter" evidence="4">
    <location>
        <begin position="41"/>
        <end position="261"/>
    </location>
</feature>
<gene>
    <name evidence="5" type="ORF">H8B04_11380</name>
</gene>
<dbReference type="InterPro" id="IPR051782">
    <property type="entry name" value="ABC_Transporter_VariousFunc"/>
</dbReference>
<proteinExistence type="predicted"/>
<evidence type="ECO:0000313" key="5">
    <source>
        <dbReference type="EMBL" id="MBD1430158.1"/>
    </source>
</evidence>